<evidence type="ECO:0000256" key="4">
    <source>
        <dbReference type="ARBA" id="ARBA00051722"/>
    </source>
</evidence>
<evidence type="ECO:0000256" key="1">
    <source>
        <dbReference type="ARBA" id="ARBA00005750"/>
    </source>
</evidence>
<evidence type="ECO:0000313" key="7">
    <source>
        <dbReference type="Proteomes" id="UP000037405"/>
    </source>
</evidence>
<dbReference type="AlphaFoldDB" id="A0A0M0G096"/>
<dbReference type="OrthoDB" id="9788539at2"/>
<gene>
    <name evidence="6" type="ORF">AF331_18825</name>
</gene>
<dbReference type="GO" id="GO:0004725">
    <property type="term" value="F:protein tyrosine phosphatase activity"/>
    <property type="evidence" value="ECO:0007669"/>
    <property type="project" value="UniProtKB-UniRule"/>
</dbReference>
<dbReference type="PATRIC" id="fig|189381.12.peg.3271"/>
<keyword evidence="3 5" id="KW-0904">Protein phosphatase</keyword>
<dbReference type="PIRSF" id="PIRSF016557">
    <property type="entry name" value="Caps_synth_CpsB"/>
    <property type="match status" value="1"/>
</dbReference>
<dbReference type="EMBL" id="LGUE01000008">
    <property type="protein sequence ID" value="KON82901.1"/>
    <property type="molecule type" value="Genomic_DNA"/>
</dbReference>
<comment type="catalytic activity">
    <reaction evidence="4 5">
        <text>O-phospho-L-tyrosyl-[protein] + H2O = L-tyrosyl-[protein] + phosphate</text>
        <dbReference type="Rhea" id="RHEA:10684"/>
        <dbReference type="Rhea" id="RHEA-COMP:10136"/>
        <dbReference type="Rhea" id="RHEA-COMP:20101"/>
        <dbReference type="ChEBI" id="CHEBI:15377"/>
        <dbReference type="ChEBI" id="CHEBI:43474"/>
        <dbReference type="ChEBI" id="CHEBI:46858"/>
        <dbReference type="ChEBI" id="CHEBI:61978"/>
        <dbReference type="EC" id="3.1.3.48"/>
    </reaction>
</comment>
<dbReference type="RefSeq" id="WP_053429551.1">
    <property type="nucleotide sequence ID" value="NZ_LGUE01000008.1"/>
</dbReference>
<dbReference type="InterPro" id="IPR016195">
    <property type="entry name" value="Pol/histidinol_Pase-like"/>
</dbReference>
<evidence type="ECO:0000256" key="3">
    <source>
        <dbReference type="ARBA" id="ARBA00022912"/>
    </source>
</evidence>
<dbReference type="Pfam" id="PF19567">
    <property type="entry name" value="CpsB_CapC"/>
    <property type="match status" value="1"/>
</dbReference>
<keyword evidence="7" id="KW-1185">Reference proteome</keyword>
<evidence type="ECO:0000256" key="5">
    <source>
        <dbReference type="PIRNR" id="PIRNR016557"/>
    </source>
</evidence>
<dbReference type="PANTHER" id="PTHR39181">
    <property type="entry name" value="TYROSINE-PROTEIN PHOSPHATASE YWQE"/>
    <property type="match status" value="1"/>
</dbReference>
<dbReference type="STRING" id="189381.GCA_900166615_00462"/>
<dbReference type="SUPFAM" id="SSF89550">
    <property type="entry name" value="PHP domain-like"/>
    <property type="match status" value="1"/>
</dbReference>
<reference evidence="7" key="1">
    <citation type="submission" date="2015-07" db="EMBL/GenBank/DDBJ databases">
        <title>Fjat-14235 jcm11544.</title>
        <authorList>
            <person name="Liu B."/>
            <person name="Wang J."/>
            <person name="Zhu Y."/>
            <person name="Liu G."/>
            <person name="Chen Q."/>
            <person name="Chen Z."/>
            <person name="Lan J."/>
            <person name="Che J."/>
            <person name="Ge C."/>
            <person name="Shi H."/>
            <person name="Pan Z."/>
            <person name="Liu X."/>
        </authorList>
    </citation>
    <scope>NUCLEOTIDE SEQUENCE [LARGE SCALE GENOMIC DNA]</scope>
    <source>
        <strain evidence="7">JCM 11544</strain>
    </source>
</reference>
<dbReference type="GO" id="GO:0030145">
    <property type="term" value="F:manganese ion binding"/>
    <property type="evidence" value="ECO:0007669"/>
    <property type="project" value="UniProtKB-UniRule"/>
</dbReference>
<sequence length="255" mass="29223">MIDIHSHILPGIDDGAQSYTDSIVLAKKAVSEGIHTILATPHHRNGKYQNVRTDILHRVDELNKTFKDERIALKVLPGQETRIYGEMVEDYRKGELLTLNQVSHYLFVEFPSNSVPGYAERLFYDLQNEGLTPVIVHPERNAELMERPDKLYTLVKNGAITQVTAASLTGYFGKNIQKFSKQMIEANLTHFVASDAHNVKNRTFKMAEAMDTIEKQYGIDMIYYFTENAELLIDGKNIYKEIPERIKKKKFLGIF</sequence>
<evidence type="ECO:0000256" key="2">
    <source>
        <dbReference type="ARBA" id="ARBA00022801"/>
    </source>
</evidence>
<comment type="caution">
    <text evidence="6">The sequence shown here is derived from an EMBL/GenBank/DDBJ whole genome shotgun (WGS) entry which is preliminary data.</text>
</comment>
<dbReference type="EC" id="3.1.3.48" evidence="5"/>
<dbReference type="PANTHER" id="PTHR39181:SF1">
    <property type="entry name" value="TYROSINE-PROTEIN PHOSPHATASE YWQE"/>
    <property type="match status" value="1"/>
</dbReference>
<proteinExistence type="inferred from homology"/>
<dbReference type="Gene3D" id="3.20.20.140">
    <property type="entry name" value="Metal-dependent hydrolases"/>
    <property type="match status" value="1"/>
</dbReference>
<keyword evidence="2 5" id="KW-0378">Hydrolase</keyword>
<organism evidence="6 7">
    <name type="scientific">Rossellomorea marisflavi</name>
    <dbReference type="NCBI Taxonomy" id="189381"/>
    <lineage>
        <taxon>Bacteria</taxon>
        <taxon>Bacillati</taxon>
        <taxon>Bacillota</taxon>
        <taxon>Bacilli</taxon>
        <taxon>Bacillales</taxon>
        <taxon>Bacillaceae</taxon>
        <taxon>Rossellomorea</taxon>
    </lineage>
</organism>
<protein>
    <recommendedName>
        <fullName evidence="5">Tyrosine-protein phosphatase</fullName>
        <ecNumber evidence="5">3.1.3.48</ecNumber>
    </recommendedName>
</protein>
<comment type="similarity">
    <text evidence="1 5">Belongs to the metallo-dependent hydrolases superfamily. CpsB/CapC family.</text>
</comment>
<accession>A0A0M0G096</accession>
<evidence type="ECO:0000313" key="6">
    <source>
        <dbReference type="EMBL" id="KON82901.1"/>
    </source>
</evidence>
<dbReference type="InterPro" id="IPR016667">
    <property type="entry name" value="Caps_polysacc_synth_CpsB/CapC"/>
</dbReference>
<name>A0A0M0G096_9BACI</name>
<dbReference type="Proteomes" id="UP000037405">
    <property type="component" value="Unassembled WGS sequence"/>
</dbReference>